<keyword evidence="3" id="KW-0238">DNA-binding</keyword>
<name>A0A1K1RWR8_9FLAO</name>
<proteinExistence type="inferred from homology"/>
<dbReference type="SUPFAM" id="SSF116734">
    <property type="entry name" value="DNA methylase specificity domain"/>
    <property type="match status" value="2"/>
</dbReference>
<evidence type="ECO:0000256" key="2">
    <source>
        <dbReference type="ARBA" id="ARBA00022747"/>
    </source>
</evidence>
<dbReference type="InterPro" id="IPR000055">
    <property type="entry name" value="Restrct_endonuc_typeI_TRD"/>
</dbReference>
<dbReference type="PANTHER" id="PTHR30408">
    <property type="entry name" value="TYPE-1 RESTRICTION ENZYME ECOKI SPECIFICITY PROTEIN"/>
    <property type="match status" value="1"/>
</dbReference>
<accession>A0A1K1RWR8</accession>
<feature type="coiled-coil region" evidence="4">
    <location>
        <begin position="374"/>
        <end position="401"/>
    </location>
</feature>
<sequence length="411" mass="47037">MIIEDIKEGYKKTKLGWIPEDWECVTIGDYYEFKNGLNKGSEYFGHGTSIINYKDVYSLNHIYRKKIHGLVDVNESERKRYSTKKADLFFTRTSETVDEIGLASVLLDDIPNGVFSGFVLRARPLNEDIFPSFAGFCFRSEIVRKEIIKKSTYTTRALTNGSYLSEVYFALPPINEQKAIANCLSTWDKAIEKQEALLKAKQQVKQGLMQQLLSGKKRLPGFTEEWKKVVAGKIFKSISIKNKPNHELLSVTQDRGVIPRDMLDGRVTMPSGNLNTFKLVKKGNFVISLRSFQGGLEYSNYDGLVSPAYTVLEEISNINRDFYKYYFKSYEFIERLSTAVIGIRDGKQISYNDFCIVKIPSISVKEQKAIANVLNTADKELEVLNNQLHKLKEQKKGLMQQLLTGKKRLKF</sequence>
<dbReference type="Gene3D" id="3.90.220.20">
    <property type="entry name" value="DNA methylase specificity domains"/>
    <property type="match status" value="2"/>
</dbReference>
<keyword evidence="2" id="KW-0680">Restriction system</keyword>
<evidence type="ECO:0000313" key="6">
    <source>
        <dbReference type="EMBL" id="SFW76513.1"/>
    </source>
</evidence>
<reference evidence="6 7" key="1">
    <citation type="submission" date="2016-11" db="EMBL/GenBank/DDBJ databases">
        <authorList>
            <person name="Jaros S."/>
            <person name="Januszkiewicz K."/>
            <person name="Wedrychowicz H."/>
        </authorList>
    </citation>
    <scope>NUCLEOTIDE SEQUENCE [LARGE SCALE GENOMIC DNA]</scope>
    <source>
        <strain evidence="6 7">CGMCC 1.12145</strain>
    </source>
</reference>
<comment type="similarity">
    <text evidence="1">Belongs to the type-I restriction system S methylase family.</text>
</comment>
<evidence type="ECO:0000256" key="1">
    <source>
        <dbReference type="ARBA" id="ARBA00010923"/>
    </source>
</evidence>
<dbReference type="Gene3D" id="1.10.287.1120">
    <property type="entry name" value="Bipartite methylase S protein"/>
    <property type="match status" value="1"/>
</dbReference>
<feature type="domain" description="Type I restriction modification DNA specificity" evidence="5">
    <location>
        <begin position="19"/>
        <end position="195"/>
    </location>
</feature>
<dbReference type="InterPro" id="IPR052021">
    <property type="entry name" value="Type-I_RS_S_subunit"/>
</dbReference>
<evidence type="ECO:0000256" key="3">
    <source>
        <dbReference type="ARBA" id="ARBA00023125"/>
    </source>
</evidence>
<organism evidence="6 7">
    <name type="scientific">Sinomicrobium oceani</name>
    <dbReference type="NCBI Taxonomy" id="1150368"/>
    <lineage>
        <taxon>Bacteria</taxon>
        <taxon>Pseudomonadati</taxon>
        <taxon>Bacteroidota</taxon>
        <taxon>Flavobacteriia</taxon>
        <taxon>Flavobacteriales</taxon>
        <taxon>Flavobacteriaceae</taxon>
        <taxon>Sinomicrobium</taxon>
    </lineage>
</organism>
<dbReference type="PANTHER" id="PTHR30408:SF12">
    <property type="entry name" value="TYPE I RESTRICTION ENZYME MJAVIII SPECIFICITY SUBUNIT"/>
    <property type="match status" value="1"/>
</dbReference>
<dbReference type="EMBL" id="FPJE01000039">
    <property type="protein sequence ID" value="SFW76513.1"/>
    <property type="molecule type" value="Genomic_DNA"/>
</dbReference>
<dbReference type="CDD" id="cd17517">
    <property type="entry name" value="RMtype1_S_EcoKI_StySPI-TRD2-CR2_like"/>
    <property type="match status" value="1"/>
</dbReference>
<protein>
    <submittedName>
        <fullName evidence="6">Type I restriction enzyme, S subunit</fullName>
    </submittedName>
</protein>
<dbReference type="RefSeq" id="WP_072319347.1">
    <property type="nucleotide sequence ID" value="NZ_FPJE01000039.1"/>
</dbReference>
<evidence type="ECO:0000256" key="4">
    <source>
        <dbReference type="SAM" id="Coils"/>
    </source>
</evidence>
<dbReference type="GO" id="GO:0003677">
    <property type="term" value="F:DNA binding"/>
    <property type="evidence" value="ECO:0007669"/>
    <property type="project" value="UniProtKB-KW"/>
</dbReference>
<evidence type="ECO:0000313" key="7">
    <source>
        <dbReference type="Proteomes" id="UP000182248"/>
    </source>
</evidence>
<dbReference type="InterPro" id="IPR044946">
    <property type="entry name" value="Restrct_endonuc_typeI_TRD_sf"/>
</dbReference>
<dbReference type="STRING" id="1150368.SAMN02927921_04126"/>
<dbReference type="Pfam" id="PF01420">
    <property type="entry name" value="Methylase_S"/>
    <property type="match status" value="1"/>
</dbReference>
<evidence type="ECO:0000259" key="5">
    <source>
        <dbReference type="Pfam" id="PF01420"/>
    </source>
</evidence>
<dbReference type="OrthoDB" id="667970at2"/>
<dbReference type="GO" id="GO:0009307">
    <property type="term" value="P:DNA restriction-modification system"/>
    <property type="evidence" value="ECO:0007669"/>
    <property type="project" value="UniProtKB-KW"/>
</dbReference>
<dbReference type="AlphaFoldDB" id="A0A1K1RWR8"/>
<keyword evidence="4" id="KW-0175">Coiled coil</keyword>
<keyword evidence="7" id="KW-1185">Reference proteome</keyword>
<dbReference type="Proteomes" id="UP000182248">
    <property type="component" value="Unassembled WGS sequence"/>
</dbReference>
<gene>
    <name evidence="6" type="ORF">SAMN02927921_04126</name>
</gene>